<feature type="region of interest" description="Disordered" evidence="1">
    <location>
        <begin position="34"/>
        <end position="61"/>
    </location>
</feature>
<dbReference type="EMBL" id="PYDT01000009">
    <property type="protein sequence ID" value="THU48614.1"/>
    <property type="molecule type" value="Genomic_DNA"/>
</dbReference>
<comment type="caution">
    <text evidence="2">The sequence shown here is derived from an EMBL/GenBank/DDBJ whole genome shotgun (WGS) entry which is preliminary data.</text>
</comment>
<feature type="compositionally biased region" description="Basic and acidic residues" evidence="1">
    <location>
        <begin position="44"/>
        <end position="61"/>
    </location>
</feature>
<dbReference type="AlphaFoldDB" id="A0A4S8IL09"/>
<organism evidence="2 3">
    <name type="scientific">Musa balbisiana</name>
    <name type="common">Banana</name>
    <dbReference type="NCBI Taxonomy" id="52838"/>
    <lineage>
        <taxon>Eukaryota</taxon>
        <taxon>Viridiplantae</taxon>
        <taxon>Streptophyta</taxon>
        <taxon>Embryophyta</taxon>
        <taxon>Tracheophyta</taxon>
        <taxon>Spermatophyta</taxon>
        <taxon>Magnoliopsida</taxon>
        <taxon>Liliopsida</taxon>
        <taxon>Zingiberales</taxon>
        <taxon>Musaceae</taxon>
        <taxon>Musa</taxon>
    </lineage>
</organism>
<reference evidence="2 3" key="1">
    <citation type="journal article" date="2019" name="Nat. Plants">
        <title>Genome sequencing of Musa balbisiana reveals subgenome evolution and function divergence in polyploid bananas.</title>
        <authorList>
            <person name="Yao X."/>
        </authorList>
    </citation>
    <scope>NUCLEOTIDE SEQUENCE [LARGE SCALE GENOMIC DNA]</scope>
    <source>
        <strain evidence="3">cv. DH-PKW</strain>
        <tissue evidence="2">Leaves</tissue>
    </source>
</reference>
<name>A0A4S8IL09_MUSBA</name>
<feature type="compositionally biased region" description="Basic residues" evidence="1">
    <location>
        <begin position="34"/>
        <end position="43"/>
    </location>
</feature>
<keyword evidence="3" id="KW-1185">Reference proteome</keyword>
<evidence type="ECO:0000256" key="1">
    <source>
        <dbReference type="SAM" id="MobiDB-lite"/>
    </source>
</evidence>
<dbReference type="Proteomes" id="UP000317650">
    <property type="component" value="Chromosome 6"/>
</dbReference>
<evidence type="ECO:0000313" key="2">
    <source>
        <dbReference type="EMBL" id="THU48614.1"/>
    </source>
</evidence>
<sequence length="61" mass="7280">MSIGLTLIQKGFDKVIEKGEAKFCRKKFPGRRLNRYERKRKEKKGTEEAKERWNGERGNRP</sequence>
<protein>
    <submittedName>
        <fullName evidence="2">Uncharacterized protein</fullName>
    </submittedName>
</protein>
<gene>
    <name evidence="2" type="ORF">C4D60_Mb06t00850</name>
</gene>
<proteinExistence type="predicted"/>
<evidence type="ECO:0000313" key="3">
    <source>
        <dbReference type="Proteomes" id="UP000317650"/>
    </source>
</evidence>
<accession>A0A4S8IL09</accession>